<comment type="similarity">
    <text evidence="2">Belongs to the EamA transporter family.</text>
</comment>
<reference evidence="9 10" key="1">
    <citation type="submission" date="2018-10" db="EMBL/GenBank/DDBJ databases">
        <title>Phylogenomics of Brevibacillus.</title>
        <authorList>
            <person name="Dunlap C."/>
        </authorList>
    </citation>
    <scope>NUCLEOTIDE SEQUENCE [LARGE SCALE GENOMIC DNA]</scope>
    <source>
        <strain evidence="9 10">JCM 15716</strain>
    </source>
</reference>
<evidence type="ECO:0000313" key="10">
    <source>
        <dbReference type="Proteomes" id="UP000271031"/>
    </source>
</evidence>
<dbReference type="PANTHER" id="PTHR42920:SF14">
    <property type="entry name" value="TRANSPORTER, DRUG_METABOLITE EXPORTER FAMILY"/>
    <property type="match status" value="1"/>
</dbReference>
<feature type="transmembrane region" description="Helical" evidence="7">
    <location>
        <begin position="37"/>
        <end position="57"/>
    </location>
</feature>
<feature type="transmembrane region" description="Helical" evidence="7">
    <location>
        <begin position="101"/>
        <end position="121"/>
    </location>
</feature>
<evidence type="ECO:0000256" key="2">
    <source>
        <dbReference type="ARBA" id="ARBA00007362"/>
    </source>
</evidence>
<evidence type="ECO:0000256" key="3">
    <source>
        <dbReference type="ARBA" id="ARBA00022475"/>
    </source>
</evidence>
<feature type="transmembrane region" description="Helical" evidence="7">
    <location>
        <begin position="73"/>
        <end position="95"/>
    </location>
</feature>
<evidence type="ECO:0000256" key="4">
    <source>
        <dbReference type="ARBA" id="ARBA00022692"/>
    </source>
</evidence>
<evidence type="ECO:0000256" key="1">
    <source>
        <dbReference type="ARBA" id="ARBA00004651"/>
    </source>
</evidence>
<name>A0A3M8DWL1_9BACL</name>
<keyword evidence="3" id="KW-1003">Cell membrane</keyword>
<accession>A0A3M8DWL1</accession>
<feature type="transmembrane region" description="Helical" evidence="7">
    <location>
        <begin position="231"/>
        <end position="249"/>
    </location>
</feature>
<dbReference type="RefSeq" id="WP_122916769.1">
    <property type="nucleotide sequence ID" value="NZ_RHHQ01000005.1"/>
</dbReference>
<dbReference type="InterPro" id="IPR000620">
    <property type="entry name" value="EamA_dom"/>
</dbReference>
<dbReference type="InterPro" id="IPR037185">
    <property type="entry name" value="EmrE-like"/>
</dbReference>
<keyword evidence="6 7" id="KW-0472">Membrane</keyword>
<dbReference type="PANTHER" id="PTHR42920">
    <property type="entry name" value="OS03G0707200 PROTEIN-RELATED"/>
    <property type="match status" value="1"/>
</dbReference>
<sequence>MGKNGVVVGGLFCLIASMSWGAMFPVAEGAFQRIDPIYFSFFRYLIGSLLLAVILLMKEGKSAFRLEGKGKSLVFFGSMAFTVYNLLVFLGQSSLPGTGTIIASLMEAMMPMISVLVFWIYKHKTPNRFTMISMLVSFAGALLVITKGDLHFLLMAKSSLLPVGVIFAGVVGWVIYTMGGNHFSTWSALRYSTLSCLFGTIVSLIVVSAATALGFLSFPALSTILSVKYELAFMVLLPGIAALLCWNAGIKLLTPLNGILFINFVPLTTLAILVFQGYHITMVEVMGTFLVIAALLFNNLSQRRSQQKKSVKLVKAIT</sequence>
<keyword evidence="4 7" id="KW-0812">Transmembrane</keyword>
<keyword evidence="5 7" id="KW-1133">Transmembrane helix</keyword>
<dbReference type="Proteomes" id="UP000271031">
    <property type="component" value="Unassembled WGS sequence"/>
</dbReference>
<feature type="transmembrane region" description="Helical" evidence="7">
    <location>
        <begin position="197"/>
        <end position="219"/>
    </location>
</feature>
<dbReference type="InterPro" id="IPR051258">
    <property type="entry name" value="Diverse_Substrate_Transporter"/>
</dbReference>
<feature type="transmembrane region" description="Helical" evidence="7">
    <location>
        <begin position="152"/>
        <end position="176"/>
    </location>
</feature>
<proteinExistence type="inferred from homology"/>
<evidence type="ECO:0000256" key="6">
    <source>
        <dbReference type="ARBA" id="ARBA00023136"/>
    </source>
</evidence>
<dbReference type="SUPFAM" id="SSF103481">
    <property type="entry name" value="Multidrug resistance efflux transporter EmrE"/>
    <property type="match status" value="1"/>
</dbReference>
<organism evidence="9 10">
    <name type="scientific">Brevibacillus fluminis</name>
    <dbReference type="NCBI Taxonomy" id="511487"/>
    <lineage>
        <taxon>Bacteria</taxon>
        <taxon>Bacillati</taxon>
        <taxon>Bacillota</taxon>
        <taxon>Bacilli</taxon>
        <taxon>Bacillales</taxon>
        <taxon>Paenibacillaceae</taxon>
        <taxon>Brevibacillus</taxon>
    </lineage>
</organism>
<feature type="transmembrane region" description="Helical" evidence="7">
    <location>
        <begin position="281"/>
        <end position="300"/>
    </location>
</feature>
<dbReference type="Pfam" id="PF00892">
    <property type="entry name" value="EamA"/>
    <property type="match status" value="1"/>
</dbReference>
<evidence type="ECO:0000259" key="8">
    <source>
        <dbReference type="Pfam" id="PF00892"/>
    </source>
</evidence>
<keyword evidence="10" id="KW-1185">Reference proteome</keyword>
<protein>
    <submittedName>
        <fullName evidence="9">DMT family transporter</fullName>
    </submittedName>
</protein>
<feature type="transmembrane region" description="Helical" evidence="7">
    <location>
        <begin position="256"/>
        <end position="275"/>
    </location>
</feature>
<gene>
    <name evidence="9" type="ORF">EDM56_04860</name>
</gene>
<comment type="caution">
    <text evidence="9">The sequence shown here is derived from an EMBL/GenBank/DDBJ whole genome shotgun (WGS) entry which is preliminary data.</text>
</comment>
<evidence type="ECO:0000256" key="5">
    <source>
        <dbReference type="ARBA" id="ARBA00022989"/>
    </source>
</evidence>
<dbReference type="AlphaFoldDB" id="A0A3M8DWL1"/>
<feature type="transmembrane region" description="Helical" evidence="7">
    <location>
        <begin position="128"/>
        <end position="146"/>
    </location>
</feature>
<dbReference type="EMBL" id="RHHQ01000005">
    <property type="protein sequence ID" value="RNB91377.1"/>
    <property type="molecule type" value="Genomic_DNA"/>
</dbReference>
<dbReference type="GO" id="GO:0005886">
    <property type="term" value="C:plasma membrane"/>
    <property type="evidence" value="ECO:0007669"/>
    <property type="project" value="UniProtKB-SubCell"/>
</dbReference>
<dbReference type="OrthoDB" id="4167046at2"/>
<feature type="domain" description="EamA" evidence="8">
    <location>
        <begin position="9"/>
        <end position="145"/>
    </location>
</feature>
<evidence type="ECO:0000256" key="7">
    <source>
        <dbReference type="SAM" id="Phobius"/>
    </source>
</evidence>
<comment type="subcellular location">
    <subcellularLocation>
        <location evidence="1">Cell membrane</location>
        <topology evidence="1">Multi-pass membrane protein</topology>
    </subcellularLocation>
</comment>
<evidence type="ECO:0000313" key="9">
    <source>
        <dbReference type="EMBL" id="RNB91377.1"/>
    </source>
</evidence>